<name>A0AA39XU10_9PEZI</name>
<protein>
    <recommendedName>
        <fullName evidence="4">Glycine zipper 2TM domain-containing protein</fullName>
    </recommendedName>
</protein>
<feature type="region of interest" description="Disordered" evidence="1">
    <location>
        <begin position="187"/>
        <end position="267"/>
    </location>
</feature>
<dbReference type="Proteomes" id="UP001174936">
    <property type="component" value="Unassembled WGS sequence"/>
</dbReference>
<gene>
    <name evidence="2" type="ORF">B0T16DRAFT_243631</name>
</gene>
<evidence type="ECO:0008006" key="4">
    <source>
        <dbReference type="Google" id="ProtNLM"/>
    </source>
</evidence>
<dbReference type="EMBL" id="JAULSV010000007">
    <property type="protein sequence ID" value="KAK0639417.1"/>
    <property type="molecule type" value="Genomic_DNA"/>
</dbReference>
<evidence type="ECO:0000313" key="2">
    <source>
        <dbReference type="EMBL" id="KAK0639417.1"/>
    </source>
</evidence>
<reference evidence="2" key="1">
    <citation type="submission" date="2023-06" db="EMBL/GenBank/DDBJ databases">
        <title>Genome-scale phylogeny and comparative genomics of the fungal order Sordariales.</title>
        <authorList>
            <consortium name="Lawrence Berkeley National Laboratory"/>
            <person name="Hensen N."/>
            <person name="Bonometti L."/>
            <person name="Westerberg I."/>
            <person name="Brannstrom I.O."/>
            <person name="Guillou S."/>
            <person name="Cros-Aarteil S."/>
            <person name="Calhoun S."/>
            <person name="Haridas S."/>
            <person name="Kuo A."/>
            <person name="Mondo S."/>
            <person name="Pangilinan J."/>
            <person name="Riley R."/>
            <person name="Labutti K."/>
            <person name="Andreopoulos B."/>
            <person name="Lipzen A."/>
            <person name="Chen C."/>
            <person name="Yanf M."/>
            <person name="Daum C."/>
            <person name="Ng V."/>
            <person name="Clum A."/>
            <person name="Steindorff A."/>
            <person name="Ohm R."/>
            <person name="Martin F."/>
            <person name="Silar P."/>
            <person name="Natvig D."/>
            <person name="Lalanne C."/>
            <person name="Gautier V."/>
            <person name="Ament-Velasquez S.L."/>
            <person name="Kruys A."/>
            <person name="Hutchinson M.I."/>
            <person name="Powell A.J."/>
            <person name="Barry K."/>
            <person name="Miller A.N."/>
            <person name="Grigoriev I.V."/>
            <person name="Debuchy R."/>
            <person name="Gladieux P."/>
            <person name="Thoren M.H."/>
            <person name="Johannesson H."/>
        </authorList>
    </citation>
    <scope>NUCLEOTIDE SEQUENCE</scope>
    <source>
        <strain evidence="2">SMH2532-1</strain>
    </source>
</reference>
<proteinExistence type="predicted"/>
<accession>A0AA39XU10</accession>
<keyword evidence="3" id="KW-1185">Reference proteome</keyword>
<feature type="compositionally biased region" description="Basic and acidic residues" evidence="1">
    <location>
        <begin position="250"/>
        <end position="267"/>
    </location>
</feature>
<dbReference type="AlphaFoldDB" id="A0AA39XU10"/>
<feature type="region of interest" description="Disordered" evidence="1">
    <location>
        <begin position="1"/>
        <end position="129"/>
    </location>
</feature>
<feature type="compositionally biased region" description="Basic and acidic residues" evidence="1">
    <location>
        <begin position="187"/>
        <end position="204"/>
    </location>
</feature>
<comment type="caution">
    <text evidence="2">The sequence shown here is derived from an EMBL/GenBank/DDBJ whole genome shotgun (WGS) entry which is preliminary data.</text>
</comment>
<evidence type="ECO:0000256" key="1">
    <source>
        <dbReference type="SAM" id="MobiDB-lite"/>
    </source>
</evidence>
<organism evidence="2 3">
    <name type="scientific">Cercophora newfieldiana</name>
    <dbReference type="NCBI Taxonomy" id="92897"/>
    <lineage>
        <taxon>Eukaryota</taxon>
        <taxon>Fungi</taxon>
        <taxon>Dikarya</taxon>
        <taxon>Ascomycota</taxon>
        <taxon>Pezizomycotina</taxon>
        <taxon>Sordariomycetes</taxon>
        <taxon>Sordariomycetidae</taxon>
        <taxon>Sordariales</taxon>
        <taxon>Lasiosphaeriaceae</taxon>
        <taxon>Cercophora</taxon>
    </lineage>
</organism>
<feature type="compositionally biased region" description="Basic and acidic residues" evidence="1">
    <location>
        <begin position="1"/>
        <end position="21"/>
    </location>
</feature>
<sequence>MSHYGDNNDDHGYYGHHDSHARSWSPDRYSGNSGPRIPPPSQFEPHTPFYAPPMPGPGPRGTLQVPPGYHRPRSVPPPGSRPRSSRRDSYPSEGESDSDSHRHRPNSPLSKAKHVLEHSFSSSTSGLGVGVLGAIVGGLAAREASEAAGKKGGHHHDKNNKGALISTIVGAAVGGLGANAIEKRLEMSRQKTKGEQEAWERKWGEGPQAGRKRDGDRDRERELRDVEEGRGRSGRRGSREYTSGEDSEWEGERRRPVVRTKSYERRY</sequence>
<feature type="compositionally biased region" description="Basic and acidic residues" evidence="1">
    <location>
        <begin position="211"/>
        <end position="231"/>
    </location>
</feature>
<evidence type="ECO:0000313" key="3">
    <source>
        <dbReference type="Proteomes" id="UP001174936"/>
    </source>
</evidence>